<protein>
    <submittedName>
        <fullName evidence="2">Mrr restriction system protein</fullName>
    </submittedName>
</protein>
<dbReference type="Pfam" id="PF14338">
    <property type="entry name" value="Mrr_N"/>
    <property type="match status" value="1"/>
</dbReference>
<feature type="domain" description="Restriction system protein Mrr-like N-terminal" evidence="1">
    <location>
        <begin position="6"/>
        <end position="91"/>
    </location>
</feature>
<accession>A0A9D2WP47</accession>
<dbReference type="InterPro" id="IPR025745">
    <property type="entry name" value="Mrr-like_N_dom"/>
</dbReference>
<comment type="caution">
    <text evidence="2">The sequence shown here is derived from an EMBL/GenBank/DDBJ whole genome shotgun (WGS) entry which is preliminary data.</text>
</comment>
<dbReference type="OrthoDB" id="9803736at2"/>
<reference evidence="2" key="1">
    <citation type="submission" date="2016-02" db="EMBL/GenBank/DDBJ databases">
        <title>Draft Genome Sequence of Sporotomaculum syntrophicum Strain FB, a Syntrophic Benzoate Degrader.</title>
        <authorList>
            <person name="Nobu M.K."/>
            <person name="Narihiro T."/>
            <person name="Qiu Y.-L."/>
            <person name="Ohashi A."/>
            <person name="Liu W.-T."/>
            <person name="Yuji S."/>
        </authorList>
    </citation>
    <scope>NUCLEOTIDE SEQUENCE</scope>
    <source>
        <strain evidence="2">FB</strain>
    </source>
</reference>
<dbReference type="AlphaFoldDB" id="A0A9D2WP47"/>
<gene>
    <name evidence="2" type="primary">mrr_2</name>
    <name evidence="2" type="ORF">SPSYN_02107</name>
</gene>
<name>A0A9D2WP47_9FIRM</name>
<dbReference type="EMBL" id="LSRS01000005">
    <property type="protein sequence ID" value="KAF1084331.1"/>
    <property type="molecule type" value="Genomic_DNA"/>
</dbReference>
<evidence type="ECO:0000313" key="3">
    <source>
        <dbReference type="Proteomes" id="UP000798488"/>
    </source>
</evidence>
<sequence length="111" mass="12718">MAIPRYNEMYRNFLECLKDGQPHKSKEVREAVAAAMSVTEEEQKRLLPSGKQAMYDNRFGWTRTYLKKAGLLESPSRGVFVITTEGSNLLAENPAVINDDLLMRYEKFSLI</sequence>
<dbReference type="RefSeq" id="WP_161822433.1">
    <property type="nucleotide sequence ID" value="NZ_LSRS01000005.1"/>
</dbReference>
<evidence type="ECO:0000259" key="1">
    <source>
        <dbReference type="Pfam" id="PF14338"/>
    </source>
</evidence>
<organism evidence="2 3">
    <name type="scientific">Sporotomaculum syntrophicum</name>
    <dbReference type="NCBI Taxonomy" id="182264"/>
    <lineage>
        <taxon>Bacteria</taxon>
        <taxon>Bacillati</taxon>
        <taxon>Bacillota</taxon>
        <taxon>Clostridia</taxon>
        <taxon>Eubacteriales</taxon>
        <taxon>Desulfallaceae</taxon>
        <taxon>Sporotomaculum</taxon>
    </lineage>
</organism>
<evidence type="ECO:0000313" key="2">
    <source>
        <dbReference type="EMBL" id="KAF1084331.1"/>
    </source>
</evidence>
<proteinExistence type="predicted"/>
<dbReference type="Proteomes" id="UP000798488">
    <property type="component" value="Unassembled WGS sequence"/>
</dbReference>
<keyword evidence="3" id="KW-1185">Reference proteome</keyword>